<evidence type="ECO:0000313" key="3">
    <source>
        <dbReference type="Proteomes" id="UP000011134"/>
    </source>
</evidence>
<proteinExistence type="predicted"/>
<dbReference type="RefSeq" id="WP_007462287.1">
    <property type="nucleotide sequence ID" value="NZ_AMZO01000002.1"/>
</dbReference>
<sequence length="107" mass="12020">MAVSRPLLILISLSYVAIAQASSPEAWDEFEDRLKTACSRLFDREYSHYQIHTDPFGSEHFGFAIANGKLRSSSGLRAPKSLMVCVYDKQSHTAELSRSFKTSQFGQ</sequence>
<organism evidence="2 3">
    <name type="scientific">Photobacterium marinum</name>
    <dbReference type="NCBI Taxonomy" id="1056511"/>
    <lineage>
        <taxon>Bacteria</taxon>
        <taxon>Pseudomonadati</taxon>
        <taxon>Pseudomonadota</taxon>
        <taxon>Gammaproteobacteria</taxon>
        <taxon>Vibrionales</taxon>
        <taxon>Vibrionaceae</taxon>
        <taxon>Photobacterium</taxon>
    </lineage>
</organism>
<keyword evidence="3" id="KW-1185">Reference proteome</keyword>
<protein>
    <submittedName>
        <fullName evidence="2">Uncharacterized protein</fullName>
    </submittedName>
</protein>
<dbReference type="AlphaFoldDB" id="L8JFM0"/>
<evidence type="ECO:0000313" key="2">
    <source>
        <dbReference type="EMBL" id="ELR67630.1"/>
    </source>
</evidence>
<dbReference type="EMBL" id="AMZO01000002">
    <property type="protein sequence ID" value="ELR67630.1"/>
    <property type="molecule type" value="Genomic_DNA"/>
</dbReference>
<keyword evidence="1" id="KW-0732">Signal</keyword>
<comment type="caution">
    <text evidence="2">The sequence shown here is derived from an EMBL/GenBank/DDBJ whole genome shotgun (WGS) entry which is preliminary data.</text>
</comment>
<dbReference type="Proteomes" id="UP000011134">
    <property type="component" value="Unassembled WGS sequence"/>
</dbReference>
<dbReference type="OrthoDB" id="5829948at2"/>
<dbReference type="PATRIC" id="fig|1056511.3.peg.633"/>
<accession>L8JFM0</accession>
<feature type="signal peptide" evidence="1">
    <location>
        <begin position="1"/>
        <end position="21"/>
    </location>
</feature>
<evidence type="ECO:0000256" key="1">
    <source>
        <dbReference type="SAM" id="SignalP"/>
    </source>
</evidence>
<name>L8JFM0_9GAMM</name>
<feature type="chain" id="PRO_5003993881" evidence="1">
    <location>
        <begin position="22"/>
        <end position="107"/>
    </location>
</feature>
<reference evidence="2 3" key="1">
    <citation type="submission" date="2012-12" db="EMBL/GenBank/DDBJ databases">
        <title>Genome Assembly of Photobacterium sp. AK15.</title>
        <authorList>
            <person name="Khatri I."/>
            <person name="Vaidya B."/>
            <person name="Srinivas T.N.R."/>
            <person name="Subramanian S."/>
            <person name="Pinnaka A."/>
        </authorList>
    </citation>
    <scope>NUCLEOTIDE SEQUENCE [LARGE SCALE GENOMIC DNA]</scope>
    <source>
        <strain evidence="2 3">AK15</strain>
    </source>
</reference>
<gene>
    <name evidence="2" type="ORF">C942_01560</name>
</gene>